<gene>
    <name evidence="4" type="ORF">ACFP58_00730</name>
</gene>
<dbReference type="RefSeq" id="WP_201564313.1">
    <property type="nucleotide sequence ID" value="NZ_CAJGZK010000023.1"/>
</dbReference>
<dbReference type="Gene3D" id="3.90.550.10">
    <property type="entry name" value="Spore Coat Polysaccharide Biosynthesis Protein SpsA, Chain A"/>
    <property type="match status" value="1"/>
</dbReference>
<keyword evidence="4" id="KW-0548">Nucleotidyltransferase</keyword>
<keyword evidence="5" id="KW-1185">Reference proteome</keyword>
<evidence type="ECO:0000256" key="1">
    <source>
        <dbReference type="ARBA" id="ARBA00022679"/>
    </source>
</evidence>
<evidence type="ECO:0000313" key="4">
    <source>
        <dbReference type="EMBL" id="MFC6380004.1"/>
    </source>
</evidence>
<keyword evidence="1" id="KW-0808">Transferase</keyword>
<evidence type="ECO:0000259" key="3">
    <source>
        <dbReference type="Pfam" id="PF12804"/>
    </source>
</evidence>
<name>A0ABW1W4J1_9GAMM</name>
<sequence length="262" mass="28817">MVNIADSSNTANKVNDADNSSNVVGLNHLAGIVILAGGASKRMGSPKAELMLPTNERLLDYHVRQALKLSAALTSNVPIMIADNGRGFAINLDLIEKNPQVPIIHITDYLSSNNFSANDHEPIETGGALVAIEAALQYLMSPMTMTLTNAANAHASWLIVISCDSVIAATDLWQKLQPYMAQATDKSVICLTDDQHLYPLLGIYRLDIEPDLKHYIDNGQRQVMRFIRPVVQPVAFSEDWRLLTNFNTPKEFECACITLNDL</sequence>
<evidence type="ECO:0000256" key="2">
    <source>
        <dbReference type="ARBA" id="ARBA00022842"/>
    </source>
</evidence>
<feature type="domain" description="MobA-like NTP transferase" evidence="3">
    <location>
        <begin position="33"/>
        <end position="69"/>
    </location>
</feature>
<dbReference type="SUPFAM" id="SSF53448">
    <property type="entry name" value="Nucleotide-diphospho-sugar transferases"/>
    <property type="match status" value="1"/>
</dbReference>
<dbReference type="PANTHER" id="PTHR19136">
    <property type="entry name" value="MOLYBDENUM COFACTOR GUANYLYLTRANSFERASE"/>
    <property type="match status" value="1"/>
</dbReference>
<dbReference type="Proteomes" id="UP001596264">
    <property type="component" value="Unassembled WGS sequence"/>
</dbReference>
<proteinExistence type="predicted"/>
<dbReference type="PANTHER" id="PTHR19136:SF81">
    <property type="entry name" value="MOLYBDENUM COFACTOR GUANYLYLTRANSFERASE"/>
    <property type="match status" value="1"/>
</dbReference>
<reference evidence="5" key="1">
    <citation type="journal article" date="2019" name="Int. J. Syst. Evol. Microbiol.">
        <title>The Global Catalogue of Microorganisms (GCM) 10K type strain sequencing project: providing services to taxonomists for standard genome sequencing and annotation.</title>
        <authorList>
            <consortium name="The Broad Institute Genomics Platform"/>
            <consortium name="The Broad Institute Genome Sequencing Center for Infectious Disease"/>
            <person name="Wu L."/>
            <person name="Ma J."/>
        </authorList>
    </citation>
    <scope>NUCLEOTIDE SEQUENCE [LARGE SCALE GENOMIC DNA]</scope>
    <source>
        <strain evidence="5">CCM 2050</strain>
    </source>
</reference>
<organism evidence="4 5">
    <name type="scientific">Psychrobacter glacincola</name>
    <dbReference type="NCBI Taxonomy" id="56810"/>
    <lineage>
        <taxon>Bacteria</taxon>
        <taxon>Pseudomonadati</taxon>
        <taxon>Pseudomonadota</taxon>
        <taxon>Gammaproteobacteria</taxon>
        <taxon>Moraxellales</taxon>
        <taxon>Moraxellaceae</taxon>
        <taxon>Psychrobacter</taxon>
    </lineage>
</organism>
<dbReference type="InterPro" id="IPR029044">
    <property type="entry name" value="Nucleotide-diphossugar_trans"/>
</dbReference>
<dbReference type="GO" id="GO:0016779">
    <property type="term" value="F:nucleotidyltransferase activity"/>
    <property type="evidence" value="ECO:0007669"/>
    <property type="project" value="UniProtKB-KW"/>
</dbReference>
<dbReference type="EMBL" id="JBHSTZ010000004">
    <property type="protein sequence ID" value="MFC6380004.1"/>
    <property type="molecule type" value="Genomic_DNA"/>
</dbReference>
<protein>
    <submittedName>
        <fullName evidence="4">Molybdenum cofactor guanylyltransferase</fullName>
    </submittedName>
</protein>
<comment type="caution">
    <text evidence="4">The sequence shown here is derived from an EMBL/GenBank/DDBJ whole genome shotgun (WGS) entry which is preliminary data.</text>
</comment>
<dbReference type="Pfam" id="PF12804">
    <property type="entry name" value="NTP_transf_3"/>
    <property type="match status" value="1"/>
</dbReference>
<dbReference type="InterPro" id="IPR025877">
    <property type="entry name" value="MobA-like_NTP_Trfase"/>
</dbReference>
<evidence type="ECO:0000313" key="5">
    <source>
        <dbReference type="Proteomes" id="UP001596264"/>
    </source>
</evidence>
<keyword evidence="2" id="KW-0460">Magnesium</keyword>
<accession>A0ABW1W4J1</accession>